<name>A0AAJ0C3H8_9PEZI</name>
<reference evidence="2" key="1">
    <citation type="submission" date="2023-06" db="EMBL/GenBank/DDBJ databases">
        <title>Genome-scale phylogeny and comparative genomics of the fungal order Sordariales.</title>
        <authorList>
            <consortium name="Lawrence Berkeley National Laboratory"/>
            <person name="Hensen N."/>
            <person name="Bonometti L."/>
            <person name="Westerberg I."/>
            <person name="Brannstrom I.O."/>
            <person name="Guillou S."/>
            <person name="Cros-Aarteil S."/>
            <person name="Calhoun S."/>
            <person name="Haridas S."/>
            <person name="Kuo A."/>
            <person name="Mondo S."/>
            <person name="Pangilinan J."/>
            <person name="Riley R."/>
            <person name="Labutti K."/>
            <person name="Andreopoulos B."/>
            <person name="Lipzen A."/>
            <person name="Chen C."/>
            <person name="Yanf M."/>
            <person name="Daum C."/>
            <person name="Ng V."/>
            <person name="Clum A."/>
            <person name="Steindorff A."/>
            <person name="Ohm R."/>
            <person name="Martin F."/>
            <person name="Silar P."/>
            <person name="Natvig D."/>
            <person name="Lalanne C."/>
            <person name="Gautier V."/>
            <person name="Ament-Velasquez S.L."/>
            <person name="Kruys A."/>
            <person name="Hutchinson M.I."/>
            <person name="Powell A.J."/>
            <person name="Barry K."/>
            <person name="Miller A.N."/>
            <person name="Grigoriev I.V."/>
            <person name="Debuchy R."/>
            <person name="Gladieux P."/>
            <person name="Thoren M.H."/>
            <person name="Johannesson H."/>
        </authorList>
    </citation>
    <scope>NUCLEOTIDE SEQUENCE</scope>
    <source>
        <strain evidence="2">8032-3</strain>
    </source>
</reference>
<dbReference type="EMBL" id="MU839003">
    <property type="protein sequence ID" value="KAK1769270.1"/>
    <property type="molecule type" value="Genomic_DNA"/>
</dbReference>
<comment type="caution">
    <text evidence="2">The sequence shown here is derived from an EMBL/GenBank/DDBJ whole genome shotgun (WGS) entry which is preliminary data.</text>
</comment>
<dbReference type="GeneID" id="85307011"/>
<evidence type="ECO:0000313" key="3">
    <source>
        <dbReference type="Proteomes" id="UP001244011"/>
    </source>
</evidence>
<dbReference type="Proteomes" id="UP001244011">
    <property type="component" value="Unassembled WGS sequence"/>
</dbReference>
<sequence length="545" mass="60124">MQRLGSPWLIQGLLSRLESQGQVRTLIYKSPSQIEKTRRFRRRQQARSPRRETVPLYEIPSSLLDLDAEDNPRVRAYTEQDEKDQFERWSQNPKVDALSGRIETFRQELGRSERLWNAPPGPFNQRRISDRDVLSVAFLGALSGGRDAAVDIGSPDKKVGQVPLGSTSEILGSNGIPQRILEDDAKTVNFMLHWQERHEPQRINSGELANLKAELSRQSFVHLRRVAAQLLQTDAGSRMLSLCGAEVAFALADTAQLRHGVQLRDGNDPTEVLVFLSNVAIGLSARDINLPAPLRGLGLRLASKLFCLPAITNFLGLDQQTGLDGETGRLDANAVHEALRSILDHMHSQQAGPDGGPLEMRSEVFSLLTGRGTSKDEVKPSVRAMISDSNDFREAYKAYILLLGELGAARSLWHEWQGSTGFKTPKIDMNLILFTNATLRSVSLMRQQEQPVGADAVGLATGDYVQDVHLDRQLVDMLQSPGTQAGFGGFARPFNLPSQGRDETSSGSSRGAEPRAEVQQFLKKKQDITSALAALKPALETAISR</sequence>
<organism evidence="2 3">
    <name type="scientific">Phialemonium atrogriseum</name>
    <dbReference type="NCBI Taxonomy" id="1093897"/>
    <lineage>
        <taxon>Eukaryota</taxon>
        <taxon>Fungi</taxon>
        <taxon>Dikarya</taxon>
        <taxon>Ascomycota</taxon>
        <taxon>Pezizomycotina</taxon>
        <taxon>Sordariomycetes</taxon>
        <taxon>Sordariomycetidae</taxon>
        <taxon>Cephalothecales</taxon>
        <taxon>Cephalothecaceae</taxon>
        <taxon>Phialemonium</taxon>
    </lineage>
</organism>
<gene>
    <name evidence="2" type="ORF">QBC33DRAFT_349637</name>
</gene>
<evidence type="ECO:0000313" key="2">
    <source>
        <dbReference type="EMBL" id="KAK1769270.1"/>
    </source>
</evidence>
<dbReference type="RefSeq" id="XP_060285483.1">
    <property type="nucleotide sequence ID" value="XM_060423824.1"/>
</dbReference>
<evidence type="ECO:0000256" key="1">
    <source>
        <dbReference type="SAM" id="MobiDB-lite"/>
    </source>
</evidence>
<dbReference type="AlphaFoldDB" id="A0AAJ0C3H8"/>
<accession>A0AAJ0C3H8</accession>
<proteinExistence type="predicted"/>
<keyword evidence="3" id="KW-1185">Reference proteome</keyword>
<feature type="region of interest" description="Disordered" evidence="1">
    <location>
        <begin position="489"/>
        <end position="518"/>
    </location>
</feature>
<protein>
    <submittedName>
        <fullName evidence="2">Uncharacterized protein</fullName>
    </submittedName>
</protein>